<dbReference type="InterPro" id="IPR002083">
    <property type="entry name" value="MATH/TRAF_dom"/>
</dbReference>
<dbReference type="CDD" id="cd00121">
    <property type="entry name" value="MATH"/>
    <property type="match status" value="1"/>
</dbReference>
<gene>
    <name evidence="3" type="ORF">EJB05_08948</name>
</gene>
<comment type="pathway">
    <text evidence="1">Protein modification; protein ubiquitination.</text>
</comment>
<evidence type="ECO:0000313" key="3">
    <source>
        <dbReference type="EMBL" id="TVU42536.1"/>
    </source>
</evidence>
<dbReference type="SUPFAM" id="SSF54695">
    <property type="entry name" value="POZ domain"/>
    <property type="match status" value="1"/>
</dbReference>
<name>A0A5J9W3N9_9POAL</name>
<dbReference type="AlphaFoldDB" id="A0A5J9W3N9"/>
<dbReference type="InterPro" id="IPR011333">
    <property type="entry name" value="SKP1/BTB/POZ_sf"/>
</dbReference>
<dbReference type="Gene3D" id="3.30.710.10">
    <property type="entry name" value="Potassium Channel Kv1.1, Chain A"/>
    <property type="match status" value="1"/>
</dbReference>
<evidence type="ECO:0000259" key="2">
    <source>
        <dbReference type="PROSITE" id="PS50097"/>
    </source>
</evidence>
<dbReference type="EMBL" id="RWGY01000005">
    <property type="protein sequence ID" value="TVU42536.1"/>
    <property type="molecule type" value="Genomic_DNA"/>
</dbReference>
<feature type="non-terminal residue" evidence="3">
    <location>
        <position position="1"/>
    </location>
</feature>
<dbReference type="GO" id="GO:0016567">
    <property type="term" value="P:protein ubiquitination"/>
    <property type="evidence" value="ECO:0007669"/>
    <property type="project" value="InterPro"/>
</dbReference>
<organism evidence="3 4">
    <name type="scientific">Eragrostis curvula</name>
    <name type="common">weeping love grass</name>
    <dbReference type="NCBI Taxonomy" id="38414"/>
    <lineage>
        <taxon>Eukaryota</taxon>
        <taxon>Viridiplantae</taxon>
        <taxon>Streptophyta</taxon>
        <taxon>Embryophyta</taxon>
        <taxon>Tracheophyta</taxon>
        <taxon>Spermatophyta</taxon>
        <taxon>Magnoliopsida</taxon>
        <taxon>Liliopsida</taxon>
        <taxon>Poales</taxon>
        <taxon>Poaceae</taxon>
        <taxon>PACMAD clade</taxon>
        <taxon>Chloridoideae</taxon>
        <taxon>Eragrostideae</taxon>
        <taxon>Eragrostidinae</taxon>
        <taxon>Eragrostis</taxon>
    </lineage>
</organism>
<proteinExistence type="predicted"/>
<keyword evidence="4" id="KW-1185">Reference proteome</keyword>
<dbReference type="Gramene" id="TVU42536">
    <property type="protein sequence ID" value="TVU42536"/>
    <property type="gene ID" value="EJB05_08948"/>
</dbReference>
<comment type="caution">
    <text evidence="3">The sequence shown here is derived from an EMBL/GenBank/DDBJ whole genome shotgun (WGS) entry which is preliminary data.</text>
</comment>
<accession>A0A5J9W3N9</accession>
<dbReference type="InterPro" id="IPR000210">
    <property type="entry name" value="BTB/POZ_dom"/>
</dbReference>
<dbReference type="Proteomes" id="UP000324897">
    <property type="component" value="Unassembled WGS sequence"/>
</dbReference>
<dbReference type="OrthoDB" id="686807at2759"/>
<reference evidence="3 4" key="1">
    <citation type="journal article" date="2019" name="Sci. Rep.">
        <title>A high-quality genome of Eragrostis curvula grass provides insights into Poaceae evolution and supports new strategies to enhance forage quality.</title>
        <authorList>
            <person name="Carballo J."/>
            <person name="Santos B.A.C.M."/>
            <person name="Zappacosta D."/>
            <person name="Garbus I."/>
            <person name="Selva J.P."/>
            <person name="Gallo C.A."/>
            <person name="Diaz A."/>
            <person name="Albertini E."/>
            <person name="Caccamo M."/>
            <person name="Echenique V."/>
        </authorList>
    </citation>
    <scope>NUCLEOTIDE SEQUENCE [LARGE SCALE GENOMIC DNA]</scope>
    <source>
        <strain evidence="4">cv. Victoria</strain>
        <tissue evidence="3">Leaf</tissue>
    </source>
</reference>
<dbReference type="SMART" id="SM00225">
    <property type="entry name" value="BTB"/>
    <property type="match status" value="1"/>
</dbReference>
<evidence type="ECO:0000256" key="1">
    <source>
        <dbReference type="ARBA" id="ARBA00004906"/>
    </source>
</evidence>
<evidence type="ECO:0000313" key="4">
    <source>
        <dbReference type="Proteomes" id="UP000324897"/>
    </source>
</evidence>
<dbReference type="InterPro" id="IPR045005">
    <property type="entry name" value="BPM1-6"/>
</dbReference>
<dbReference type="PROSITE" id="PS50097">
    <property type="entry name" value="BTB"/>
    <property type="match status" value="1"/>
</dbReference>
<dbReference type="Pfam" id="PF00651">
    <property type="entry name" value="BTB"/>
    <property type="match status" value="1"/>
</dbReference>
<feature type="domain" description="BTB" evidence="2">
    <location>
        <begin position="50"/>
        <end position="117"/>
    </location>
</feature>
<dbReference type="PANTHER" id="PTHR26379">
    <property type="entry name" value="BTB/POZ AND MATH DOMAIN-CONTAINING PROTEIN 1"/>
    <property type="match status" value="1"/>
</dbReference>
<protein>
    <recommendedName>
        <fullName evidence="2">BTB domain-containing protein</fullName>
    </recommendedName>
</protein>
<dbReference type="PANTHER" id="PTHR26379:SF474">
    <property type="entry name" value="OS08G0228200 PROTEIN"/>
    <property type="match status" value="1"/>
</dbReference>
<sequence>MGRPIRSAIFKVGGYDWALCYYPEGTSFATQAYVGVALELITPYSENVGTDVSFDVQGVKFDAHKIILAMRSPVFKAELYGSMMETRMQLITIADMQPVVFKALLHFIYTDSLNIMDDHEGEDITEMVKHLLVASDRSK</sequence>
<dbReference type="SUPFAM" id="SSF49599">
    <property type="entry name" value="TRAF domain-like"/>
    <property type="match status" value="1"/>
</dbReference>